<name>A0ABY8WPR6_9ACTN</name>
<sequence>MDDDPVAGPAVRVTAQLFAVWLFGAVAPLVSGGFLLAAIWGGGAAGQLLVPVVLAADVAVLFLVVRLTREATWLGATAGRRLLWAVLVAGLGGALWGLGWGVSDAAGFGLSHGNTGILFFGGLAFVLVAGLLAKPWPVPVVSAVLLAVVAGVGLQGLRASAPDDLTERLAHAGKQRDDFWALRVPGYRPVGALRYGPEFGGDRFEPVDPALIPQARFYTVHTQPFEIGRHPETCAAHLLYATRSGAFGSDIGKCETESGGLLHVTSASGTSHAYLRRAGGTLITVEGTDTVSRPALRAAVRAARPATSAELAARQATGEREYFVAPAPGYRLLYFGSGGTEYEPSDGINGIEDAMIDLRVAKPTGPVTCSLEYTCAAEPGGLTYERSTDQQGYLLQRLPYLIHVTGGLAVDRDRLREAARNVRPATDAELRALLPEPAPRGPIDALRRRLR</sequence>
<keyword evidence="1" id="KW-1133">Transmembrane helix</keyword>
<evidence type="ECO:0000313" key="2">
    <source>
        <dbReference type="EMBL" id="WIM98870.1"/>
    </source>
</evidence>
<dbReference type="RefSeq" id="WP_284920293.1">
    <property type="nucleotide sequence ID" value="NZ_CP126980.1"/>
</dbReference>
<organism evidence="2 3">
    <name type="scientific">Actinoplanes oblitus</name>
    <dbReference type="NCBI Taxonomy" id="3040509"/>
    <lineage>
        <taxon>Bacteria</taxon>
        <taxon>Bacillati</taxon>
        <taxon>Actinomycetota</taxon>
        <taxon>Actinomycetes</taxon>
        <taxon>Micromonosporales</taxon>
        <taxon>Micromonosporaceae</taxon>
        <taxon>Actinoplanes</taxon>
    </lineage>
</organism>
<evidence type="ECO:0000313" key="3">
    <source>
        <dbReference type="Proteomes" id="UP001240150"/>
    </source>
</evidence>
<feature type="transmembrane region" description="Helical" evidence="1">
    <location>
        <begin position="115"/>
        <end position="133"/>
    </location>
</feature>
<gene>
    <name evidence="2" type="ORF">ACTOB_002490</name>
</gene>
<keyword evidence="3" id="KW-1185">Reference proteome</keyword>
<accession>A0ABY8WPR6</accession>
<feature type="transmembrane region" description="Helical" evidence="1">
    <location>
        <begin position="48"/>
        <end position="69"/>
    </location>
</feature>
<feature type="transmembrane region" description="Helical" evidence="1">
    <location>
        <begin position="140"/>
        <end position="157"/>
    </location>
</feature>
<proteinExistence type="predicted"/>
<evidence type="ECO:0000256" key="1">
    <source>
        <dbReference type="SAM" id="Phobius"/>
    </source>
</evidence>
<keyword evidence="1" id="KW-0812">Transmembrane</keyword>
<keyword evidence="1" id="KW-0472">Membrane</keyword>
<feature type="transmembrane region" description="Helical" evidence="1">
    <location>
        <begin position="81"/>
        <end position="103"/>
    </location>
</feature>
<dbReference type="Proteomes" id="UP001240150">
    <property type="component" value="Chromosome"/>
</dbReference>
<reference evidence="2 3" key="1">
    <citation type="submission" date="2023-06" db="EMBL/GenBank/DDBJ databases">
        <authorList>
            <person name="Yushchuk O."/>
            <person name="Binda E."/>
            <person name="Ruckert-Reed C."/>
            <person name="Fedorenko V."/>
            <person name="Kalinowski J."/>
            <person name="Marinelli F."/>
        </authorList>
    </citation>
    <scope>NUCLEOTIDE SEQUENCE [LARGE SCALE GENOMIC DNA]</scope>
    <source>
        <strain evidence="2 3">NRRL 3884</strain>
    </source>
</reference>
<dbReference type="EMBL" id="CP126980">
    <property type="protein sequence ID" value="WIM98870.1"/>
    <property type="molecule type" value="Genomic_DNA"/>
</dbReference>
<protein>
    <submittedName>
        <fullName evidence="2">Uncharacterized protein</fullName>
    </submittedName>
</protein>
<feature type="transmembrane region" description="Helical" evidence="1">
    <location>
        <begin position="18"/>
        <end position="42"/>
    </location>
</feature>